<organism evidence="1 2">
    <name type="scientific">Candidatus Sulfobium mesophilum</name>
    <dbReference type="NCBI Taxonomy" id="2016548"/>
    <lineage>
        <taxon>Bacteria</taxon>
        <taxon>Pseudomonadati</taxon>
        <taxon>Nitrospirota</taxon>
        <taxon>Nitrospiria</taxon>
        <taxon>Nitrospirales</taxon>
        <taxon>Nitrospiraceae</taxon>
        <taxon>Candidatus Sulfobium</taxon>
    </lineage>
</organism>
<dbReference type="EMBL" id="OUUY01000091">
    <property type="protein sequence ID" value="SPQ01146.1"/>
    <property type="molecule type" value="Genomic_DNA"/>
</dbReference>
<proteinExistence type="predicted"/>
<dbReference type="AlphaFoldDB" id="A0A2U3QIB3"/>
<reference evidence="2" key="1">
    <citation type="submission" date="2018-03" db="EMBL/GenBank/DDBJ databases">
        <authorList>
            <person name="Zecchin S."/>
        </authorList>
    </citation>
    <scope>NUCLEOTIDE SEQUENCE [LARGE SCALE GENOMIC DNA]</scope>
</reference>
<accession>A0A2U3QIB3</accession>
<sequence>MCGGCFPEDIIVCPVCKRDDEGYKTGDSDSPFVKEENGRLRCLCGHLFDPKDQGYVTGHS</sequence>
<keyword evidence="2" id="KW-1185">Reference proteome</keyword>
<dbReference type="Proteomes" id="UP000245125">
    <property type="component" value="Unassembled WGS sequence"/>
</dbReference>
<evidence type="ECO:0000313" key="2">
    <source>
        <dbReference type="Proteomes" id="UP000245125"/>
    </source>
</evidence>
<name>A0A2U3QIB3_9BACT</name>
<evidence type="ECO:0000313" key="1">
    <source>
        <dbReference type="EMBL" id="SPQ01146.1"/>
    </source>
</evidence>
<gene>
    <name evidence="1" type="ORF">NBG4_440018</name>
</gene>
<protein>
    <submittedName>
        <fullName evidence="1">Uncharacterized protein</fullName>
    </submittedName>
</protein>